<sequence>MSASHKRRERGPPPMTVGGGGTISHISYNAPGNSQTHRTVRARLEPGPTTAEASRTPWEEDVATLQARSDPNFSYSLGDGSLSSQADQQDVGESGIVVVIAERRNQNHYIQYIFCKRYIKYQTVVLQKLPGSGRHPGAVSGILDNQVNSRSGDD</sequence>
<gene>
    <name evidence="2" type="ORF">FB45DRAFT_999912</name>
</gene>
<dbReference type="AlphaFoldDB" id="A0AAD7C781"/>
<feature type="compositionally biased region" description="Polar residues" evidence="1">
    <location>
        <begin position="143"/>
        <end position="154"/>
    </location>
</feature>
<keyword evidence="3" id="KW-1185">Reference proteome</keyword>
<organism evidence="2 3">
    <name type="scientific">Roridomyces roridus</name>
    <dbReference type="NCBI Taxonomy" id="1738132"/>
    <lineage>
        <taxon>Eukaryota</taxon>
        <taxon>Fungi</taxon>
        <taxon>Dikarya</taxon>
        <taxon>Basidiomycota</taxon>
        <taxon>Agaricomycotina</taxon>
        <taxon>Agaricomycetes</taxon>
        <taxon>Agaricomycetidae</taxon>
        <taxon>Agaricales</taxon>
        <taxon>Marasmiineae</taxon>
        <taxon>Mycenaceae</taxon>
        <taxon>Roridomyces</taxon>
    </lineage>
</organism>
<dbReference type="EMBL" id="JARKIF010000004">
    <property type="protein sequence ID" value="KAJ7641079.1"/>
    <property type="molecule type" value="Genomic_DNA"/>
</dbReference>
<evidence type="ECO:0000256" key="1">
    <source>
        <dbReference type="SAM" id="MobiDB-lite"/>
    </source>
</evidence>
<proteinExistence type="predicted"/>
<comment type="caution">
    <text evidence="2">The sequence shown here is derived from an EMBL/GenBank/DDBJ whole genome shotgun (WGS) entry which is preliminary data.</text>
</comment>
<evidence type="ECO:0000313" key="3">
    <source>
        <dbReference type="Proteomes" id="UP001221142"/>
    </source>
</evidence>
<evidence type="ECO:0000313" key="2">
    <source>
        <dbReference type="EMBL" id="KAJ7641079.1"/>
    </source>
</evidence>
<feature type="region of interest" description="Disordered" evidence="1">
    <location>
        <begin position="1"/>
        <end position="58"/>
    </location>
</feature>
<feature type="compositionally biased region" description="Polar residues" evidence="1">
    <location>
        <begin position="24"/>
        <end position="37"/>
    </location>
</feature>
<reference evidence="2" key="1">
    <citation type="submission" date="2023-03" db="EMBL/GenBank/DDBJ databases">
        <title>Massive genome expansion in bonnet fungi (Mycena s.s.) driven by repeated elements and novel gene families across ecological guilds.</title>
        <authorList>
            <consortium name="Lawrence Berkeley National Laboratory"/>
            <person name="Harder C.B."/>
            <person name="Miyauchi S."/>
            <person name="Viragh M."/>
            <person name="Kuo A."/>
            <person name="Thoen E."/>
            <person name="Andreopoulos B."/>
            <person name="Lu D."/>
            <person name="Skrede I."/>
            <person name="Drula E."/>
            <person name="Henrissat B."/>
            <person name="Morin E."/>
            <person name="Kohler A."/>
            <person name="Barry K."/>
            <person name="LaButti K."/>
            <person name="Morin E."/>
            <person name="Salamov A."/>
            <person name="Lipzen A."/>
            <person name="Mereny Z."/>
            <person name="Hegedus B."/>
            <person name="Baldrian P."/>
            <person name="Stursova M."/>
            <person name="Weitz H."/>
            <person name="Taylor A."/>
            <person name="Grigoriev I.V."/>
            <person name="Nagy L.G."/>
            <person name="Martin F."/>
            <person name="Kauserud H."/>
        </authorList>
    </citation>
    <scope>NUCLEOTIDE SEQUENCE</scope>
    <source>
        <strain evidence="2">9284</strain>
    </source>
</reference>
<dbReference type="Proteomes" id="UP001221142">
    <property type="component" value="Unassembled WGS sequence"/>
</dbReference>
<name>A0AAD7C781_9AGAR</name>
<accession>A0AAD7C781</accession>
<feature type="region of interest" description="Disordered" evidence="1">
    <location>
        <begin position="135"/>
        <end position="154"/>
    </location>
</feature>
<protein>
    <submittedName>
        <fullName evidence="2">Uncharacterized protein</fullName>
    </submittedName>
</protein>